<evidence type="ECO:0000256" key="1">
    <source>
        <dbReference type="ARBA" id="ARBA00011079"/>
    </source>
</evidence>
<keyword evidence="3" id="KW-0732">Signal</keyword>
<dbReference type="Gene3D" id="3.40.50.1820">
    <property type="entry name" value="alpha/beta hydrolase"/>
    <property type="match status" value="1"/>
</dbReference>
<dbReference type="Gene3D" id="1.20.120.980">
    <property type="entry name" value="Serine carboxypeptidase S28, SKS domain"/>
    <property type="match status" value="1"/>
</dbReference>
<keyword evidence="2" id="KW-0645">Protease</keyword>
<dbReference type="GO" id="GO:0070008">
    <property type="term" value="F:serine-type exopeptidase activity"/>
    <property type="evidence" value="ECO:0007669"/>
    <property type="project" value="InterPro"/>
</dbReference>
<dbReference type="Pfam" id="PF05577">
    <property type="entry name" value="Peptidase_S28"/>
    <property type="match status" value="1"/>
</dbReference>
<dbReference type="InterPro" id="IPR008758">
    <property type="entry name" value="Peptidase_S28"/>
</dbReference>
<evidence type="ECO:0008006" key="8">
    <source>
        <dbReference type="Google" id="ProtNLM"/>
    </source>
</evidence>
<organism evidence="6 7">
    <name type="scientific">Lepidopterella palustris CBS 459.81</name>
    <dbReference type="NCBI Taxonomy" id="1314670"/>
    <lineage>
        <taxon>Eukaryota</taxon>
        <taxon>Fungi</taxon>
        <taxon>Dikarya</taxon>
        <taxon>Ascomycota</taxon>
        <taxon>Pezizomycotina</taxon>
        <taxon>Dothideomycetes</taxon>
        <taxon>Pleosporomycetidae</taxon>
        <taxon>Mytilinidiales</taxon>
        <taxon>Argynnaceae</taxon>
        <taxon>Lepidopterella</taxon>
    </lineage>
</organism>
<evidence type="ECO:0000256" key="4">
    <source>
        <dbReference type="ARBA" id="ARBA00022801"/>
    </source>
</evidence>
<reference evidence="6 7" key="1">
    <citation type="journal article" date="2016" name="Nat. Commun.">
        <title>Ectomycorrhizal ecology is imprinted in the genome of the dominant symbiotic fungus Cenococcum geophilum.</title>
        <authorList>
            <consortium name="DOE Joint Genome Institute"/>
            <person name="Peter M."/>
            <person name="Kohler A."/>
            <person name="Ohm R.A."/>
            <person name="Kuo A."/>
            <person name="Krutzmann J."/>
            <person name="Morin E."/>
            <person name="Arend M."/>
            <person name="Barry K.W."/>
            <person name="Binder M."/>
            <person name="Choi C."/>
            <person name="Clum A."/>
            <person name="Copeland A."/>
            <person name="Grisel N."/>
            <person name="Haridas S."/>
            <person name="Kipfer T."/>
            <person name="LaButti K."/>
            <person name="Lindquist E."/>
            <person name="Lipzen A."/>
            <person name="Maire R."/>
            <person name="Meier B."/>
            <person name="Mihaltcheva S."/>
            <person name="Molinier V."/>
            <person name="Murat C."/>
            <person name="Poggeler S."/>
            <person name="Quandt C.A."/>
            <person name="Sperisen C."/>
            <person name="Tritt A."/>
            <person name="Tisserant E."/>
            <person name="Crous P.W."/>
            <person name="Henrissat B."/>
            <person name="Nehls U."/>
            <person name="Egli S."/>
            <person name="Spatafora J.W."/>
            <person name="Grigoriev I.V."/>
            <person name="Martin F.M."/>
        </authorList>
    </citation>
    <scope>NUCLEOTIDE SEQUENCE [LARGE SCALE GENOMIC DNA]</scope>
    <source>
        <strain evidence="6 7">CBS 459.81</strain>
    </source>
</reference>
<evidence type="ECO:0000256" key="3">
    <source>
        <dbReference type="ARBA" id="ARBA00022729"/>
    </source>
</evidence>
<keyword evidence="4" id="KW-0378">Hydrolase</keyword>
<dbReference type="PANTHER" id="PTHR11010">
    <property type="entry name" value="PROTEASE S28 PRO-X CARBOXYPEPTIDASE-RELATED"/>
    <property type="match status" value="1"/>
</dbReference>
<comment type="similarity">
    <text evidence="1">Belongs to the peptidase S28 family.</text>
</comment>
<evidence type="ECO:0000313" key="7">
    <source>
        <dbReference type="Proteomes" id="UP000250266"/>
    </source>
</evidence>
<dbReference type="Proteomes" id="UP000250266">
    <property type="component" value="Unassembled WGS sequence"/>
</dbReference>
<proteinExistence type="inferred from homology"/>
<dbReference type="EMBL" id="KV745628">
    <property type="protein sequence ID" value="OCK73874.1"/>
    <property type="molecule type" value="Genomic_DNA"/>
</dbReference>
<evidence type="ECO:0000256" key="5">
    <source>
        <dbReference type="ARBA" id="ARBA00023180"/>
    </source>
</evidence>
<dbReference type="InterPro" id="IPR042269">
    <property type="entry name" value="Ser_carbopepase_S28_SKS"/>
</dbReference>
<dbReference type="AlphaFoldDB" id="A0A8E2J909"/>
<feature type="non-terminal residue" evidence="6">
    <location>
        <position position="441"/>
    </location>
</feature>
<keyword evidence="5" id="KW-0325">Glycoprotein</keyword>
<dbReference type="PANTHER" id="PTHR11010:SF38">
    <property type="entry name" value="LYSOSOMAL PRO-X CARBOXYPEPTIDASE"/>
    <property type="match status" value="1"/>
</dbReference>
<dbReference type="GO" id="GO:0006508">
    <property type="term" value="P:proteolysis"/>
    <property type="evidence" value="ECO:0007669"/>
    <property type="project" value="UniProtKB-KW"/>
</dbReference>
<keyword evidence="7" id="KW-1185">Reference proteome</keyword>
<evidence type="ECO:0000256" key="2">
    <source>
        <dbReference type="ARBA" id="ARBA00022670"/>
    </source>
</evidence>
<dbReference type="OrthoDB" id="1735038at2759"/>
<accession>A0A8E2J909</accession>
<protein>
    <recommendedName>
        <fullName evidence="8">Peptidase S28</fullName>
    </recommendedName>
</protein>
<name>A0A8E2J909_9PEZI</name>
<gene>
    <name evidence="6" type="ORF">K432DRAFT_311856</name>
</gene>
<dbReference type="SUPFAM" id="SSF53474">
    <property type="entry name" value="alpha/beta-Hydrolases"/>
    <property type="match status" value="1"/>
</dbReference>
<dbReference type="GO" id="GO:0008239">
    <property type="term" value="F:dipeptidyl-peptidase activity"/>
    <property type="evidence" value="ECO:0007669"/>
    <property type="project" value="TreeGrafter"/>
</dbReference>
<evidence type="ECO:0000313" key="6">
    <source>
        <dbReference type="EMBL" id="OCK73874.1"/>
    </source>
</evidence>
<dbReference type="InterPro" id="IPR029058">
    <property type="entry name" value="AB_hydrolase_fold"/>
</dbReference>
<sequence>TISTTFLQQFEVISDYFQPHGPIVFFQGTENADFVCAEKLAAPAWAKELGALLIVLEHRYFGISTPFGLNYSEASTWPVEMLKPLTLDNVLLDGVTVTDWAKRHYPGAQDSKVIYVSGSYGGTLSTLARVRYPVTFFGSVASSPLTTGLISDPNAPNVYAWGDWAHEVYNDYSFEASTKIKAAMSTLRAQISKGRNLNNIISSRTFNLCTIPKTQADADTVVYQLMAAYIQNLQDNQPAYGFPFQTLMNATLALPANASYLDVLNVTIQAFSPRSGLPCFDWDQHFAAGGPYQYLQCIYLPQVNGYTSNSSIWGLISPYLFLDPSKGDKSLLDPWCRQAFNISSVQGGSEYQKSLGLDQQTLQSTSRLILTGGLLDPVTAAGTPPWYPGQHSIEDSRVYLYSGGAHTTDVIAETPLDPDGVKEARMAILNTLKAWLLSTDV</sequence>